<organism evidence="2">
    <name type="scientific">Sesamum calycinum</name>
    <dbReference type="NCBI Taxonomy" id="2727403"/>
    <lineage>
        <taxon>Eukaryota</taxon>
        <taxon>Viridiplantae</taxon>
        <taxon>Streptophyta</taxon>
        <taxon>Embryophyta</taxon>
        <taxon>Tracheophyta</taxon>
        <taxon>Spermatophyta</taxon>
        <taxon>Magnoliopsida</taxon>
        <taxon>eudicotyledons</taxon>
        <taxon>Gunneridae</taxon>
        <taxon>Pentapetalae</taxon>
        <taxon>asterids</taxon>
        <taxon>lamiids</taxon>
        <taxon>Lamiales</taxon>
        <taxon>Pedaliaceae</taxon>
        <taxon>Sesamum</taxon>
    </lineage>
</organism>
<gene>
    <name evidence="2" type="ORF">Scaly_2379500</name>
</gene>
<protein>
    <submittedName>
        <fullName evidence="2">Uncharacterized protein</fullName>
    </submittedName>
</protein>
<keyword evidence="1" id="KW-0812">Transmembrane</keyword>
<reference evidence="2" key="1">
    <citation type="submission" date="2020-06" db="EMBL/GenBank/DDBJ databases">
        <authorList>
            <person name="Li T."/>
            <person name="Hu X."/>
            <person name="Zhang T."/>
            <person name="Song X."/>
            <person name="Zhang H."/>
            <person name="Dai N."/>
            <person name="Sheng W."/>
            <person name="Hou X."/>
            <person name="Wei L."/>
        </authorList>
    </citation>
    <scope>NUCLEOTIDE SEQUENCE</scope>
    <source>
        <strain evidence="2">KEN8</strain>
        <tissue evidence="2">Leaf</tissue>
    </source>
</reference>
<keyword evidence="1" id="KW-1133">Transmembrane helix</keyword>
<reference evidence="2" key="2">
    <citation type="journal article" date="2024" name="Plant">
        <title>Genomic evolution and insights into agronomic trait innovations of Sesamum species.</title>
        <authorList>
            <person name="Miao H."/>
            <person name="Wang L."/>
            <person name="Qu L."/>
            <person name="Liu H."/>
            <person name="Sun Y."/>
            <person name="Le M."/>
            <person name="Wang Q."/>
            <person name="Wei S."/>
            <person name="Zheng Y."/>
            <person name="Lin W."/>
            <person name="Duan Y."/>
            <person name="Cao H."/>
            <person name="Xiong S."/>
            <person name="Wang X."/>
            <person name="Wei L."/>
            <person name="Li C."/>
            <person name="Ma Q."/>
            <person name="Ju M."/>
            <person name="Zhao R."/>
            <person name="Li G."/>
            <person name="Mu C."/>
            <person name="Tian Q."/>
            <person name="Mei H."/>
            <person name="Zhang T."/>
            <person name="Gao T."/>
            <person name="Zhang H."/>
        </authorList>
    </citation>
    <scope>NUCLEOTIDE SEQUENCE</scope>
    <source>
        <strain evidence="2">KEN8</strain>
    </source>
</reference>
<evidence type="ECO:0000256" key="1">
    <source>
        <dbReference type="SAM" id="Phobius"/>
    </source>
</evidence>
<accession>A0AAW2LY36</accession>
<comment type="caution">
    <text evidence="2">The sequence shown here is derived from an EMBL/GenBank/DDBJ whole genome shotgun (WGS) entry which is preliminary data.</text>
</comment>
<evidence type="ECO:0000313" key="2">
    <source>
        <dbReference type="EMBL" id="KAL0324124.1"/>
    </source>
</evidence>
<keyword evidence="1" id="KW-0472">Membrane</keyword>
<proteinExistence type="predicted"/>
<feature type="transmembrane region" description="Helical" evidence="1">
    <location>
        <begin position="20"/>
        <end position="42"/>
    </location>
</feature>
<sequence length="165" mass="18631">MPFPLPVKVWWNFMYVGGQNYTAAFCSVLVVATLLGGFEVVLDSNIKRLTLSRTWSKFAPGQIATSTGFFHSRKFSTGGFSALEIFFLFPLSIVLSEKLCSSDQYRRLNATRYYQLVLTSIKMFYSTAVPPPCLCFKVSGLAYHMNKAVERLQLNPIGFAHFEVQ</sequence>
<dbReference type="EMBL" id="JACGWM010000015">
    <property type="protein sequence ID" value="KAL0324124.1"/>
    <property type="molecule type" value="Genomic_DNA"/>
</dbReference>
<dbReference type="AlphaFoldDB" id="A0AAW2LY36"/>
<name>A0AAW2LY36_9LAMI</name>